<evidence type="ECO:0000256" key="5">
    <source>
        <dbReference type="ARBA" id="ARBA00022692"/>
    </source>
</evidence>
<evidence type="ECO:0000256" key="2">
    <source>
        <dbReference type="ARBA" id="ARBA00022448"/>
    </source>
</evidence>
<dbReference type="InterPro" id="IPR007272">
    <property type="entry name" value="Sulf_transp_TsuA/YedE"/>
</dbReference>
<gene>
    <name evidence="10" type="ORF">JQ615_04830</name>
</gene>
<evidence type="ECO:0000256" key="6">
    <source>
        <dbReference type="ARBA" id="ARBA00022989"/>
    </source>
</evidence>
<evidence type="ECO:0000313" key="11">
    <source>
        <dbReference type="Proteomes" id="UP001315278"/>
    </source>
</evidence>
<keyword evidence="7 9" id="KW-0472">Membrane</keyword>
<proteinExistence type="inferred from homology"/>
<sequence>MDSATIVILSALIIGLIYGSVGLLSSFCMMSGLRGWWAVGDSRLVRTFALAMGVAIAATQLLAAAGLVDLGKSIYLQQSFSAPVMFLGGLMFGYGMVLSNGCGSRALVLLGRGNLRSFVVVIVLGIFAEMTLKGLIAPARIAMVQSSQVTTAINSVPALLASAGLGTVPARMAAASAFAAALIVFALAHAPFRKSFGQIVAGLIVGVLIAAGWYATGYLGADDFNPTPVTSLTFVAPIADALQYVMLSTGSTLNFGIVTVFGVFAGSLITAIVTGRFQLEGYQSPRHMLRSASGAALMGAGGVMAFGCSVGQGLTGLSTLSLSSLVAVAGILLGTGAGLRGALRVRPLAPA</sequence>
<dbReference type="EMBL" id="JAFCJH010000003">
    <property type="protein sequence ID" value="MBR0794715.1"/>
    <property type="molecule type" value="Genomic_DNA"/>
</dbReference>
<comment type="similarity">
    <text evidence="8">Belongs to the TsuA/YedE (TC 9.B.102) family.</text>
</comment>
<keyword evidence="5 9" id="KW-0812">Transmembrane</keyword>
<evidence type="ECO:0000313" key="10">
    <source>
        <dbReference type="EMBL" id="MBR0794715.1"/>
    </source>
</evidence>
<evidence type="ECO:0000256" key="3">
    <source>
        <dbReference type="ARBA" id="ARBA00022475"/>
    </source>
</evidence>
<feature type="transmembrane region" description="Helical" evidence="9">
    <location>
        <begin position="253"/>
        <end position="273"/>
    </location>
</feature>
<name>A0ABS5FD67_9BRAD</name>
<dbReference type="PANTHER" id="PTHR30574:SF1">
    <property type="entry name" value="SULPHUR TRANSPORT DOMAIN-CONTAINING PROTEIN"/>
    <property type="match status" value="1"/>
</dbReference>
<feature type="transmembrane region" description="Helical" evidence="9">
    <location>
        <begin position="320"/>
        <end position="339"/>
    </location>
</feature>
<dbReference type="RefSeq" id="WP_212491837.1">
    <property type="nucleotide sequence ID" value="NZ_JAFCJH010000003.1"/>
</dbReference>
<feature type="transmembrane region" description="Helical" evidence="9">
    <location>
        <begin position="199"/>
        <end position="221"/>
    </location>
</feature>
<evidence type="ECO:0000256" key="8">
    <source>
        <dbReference type="ARBA" id="ARBA00035655"/>
    </source>
</evidence>
<feature type="transmembrane region" description="Helical" evidence="9">
    <location>
        <begin position="6"/>
        <end position="27"/>
    </location>
</feature>
<keyword evidence="11" id="KW-1185">Reference proteome</keyword>
<evidence type="ECO:0000256" key="1">
    <source>
        <dbReference type="ARBA" id="ARBA00004429"/>
    </source>
</evidence>
<feature type="transmembrane region" description="Helical" evidence="9">
    <location>
        <begin position="118"/>
        <end position="139"/>
    </location>
</feature>
<feature type="transmembrane region" description="Helical" evidence="9">
    <location>
        <begin position="294"/>
        <end position="314"/>
    </location>
</feature>
<comment type="caution">
    <text evidence="10">The sequence shown here is derived from an EMBL/GenBank/DDBJ whole genome shotgun (WGS) entry which is preliminary data.</text>
</comment>
<keyword evidence="4" id="KW-0997">Cell inner membrane</keyword>
<dbReference type="PANTHER" id="PTHR30574">
    <property type="entry name" value="INNER MEMBRANE PROTEIN YEDE"/>
    <property type="match status" value="1"/>
</dbReference>
<organism evidence="10 11">
    <name type="scientific">Bradyrhizobium jicamae</name>
    <dbReference type="NCBI Taxonomy" id="280332"/>
    <lineage>
        <taxon>Bacteria</taxon>
        <taxon>Pseudomonadati</taxon>
        <taxon>Pseudomonadota</taxon>
        <taxon>Alphaproteobacteria</taxon>
        <taxon>Hyphomicrobiales</taxon>
        <taxon>Nitrobacteraceae</taxon>
        <taxon>Bradyrhizobium</taxon>
    </lineage>
</organism>
<keyword evidence="3" id="KW-1003">Cell membrane</keyword>
<evidence type="ECO:0000256" key="4">
    <source>
        <dbReference type="ARBA" id="ARBA00022519"/>
    </source>
</evidence>
<protein>
    <submittedName>
        <fullName evidence="10">YeeE/YedE family protein</fullName>
    </submittedName>
</protein>
<evidence type="ECO:0000256" key="9">
    <source>
        <dbReference type="SAM" id="Phobius"/>
    </source>
</evidence>
<keyword evidence="2" id="KW-0813">Transport</keyword>
<feature type="transmembrane region" description="Helical" evidence="9">
    <location>
        <begin position="48"/>
        <end position="68"/>
    </location>
</feature>
<feature type="transmembrane region" description="Helical" evidence="9">
    <location>
        <begin position="80"/>
        <end position="97"/>
    </location>
</feature>
<evidence type="ECO:0000256" key="7">
    <source>
        <dbReference type="ARBA" id="ARBA00023136"/>
    </source>
</evidence>
<dbReference type="Pfam" id="PF04143">
    <property type="entry name" value="Sulf_transp"/>
    <property type="match status" value="1"/>
</dbReference>
<comment type="subcellular location">
    <subcellularLocation>
        <location evidence="1">Cell inner membrane</location>
        <topology evidence="1">Multi-pass membrane protein</topology>
    </subcellularLocation>
</comment>
<feature type="transmembrane region" description="Helical" evidence="9">
    <location>
        <begin position="159"/>
        <end position="187"/>
    </location>
</feature>
<keyword evidence="6 9" id="KW-1133">Transmembrane helix</keyword>
<accession>A0ABS5FD67</accession>
<reference evidence="11" key="1">
    <citation type="journal article" date="2021" name="ISME J.">
        <title>Evolutionary origin and ecological implication of a unique nif island in free-living Bradyrhizobium lineages.</title>
        <authorList>
            <person name="Tao J."/>
        </authorList>
    </citation>
    <scope>NUCLEOTIDE SEQUENCE [LARGE SCALE GENOMIC DNA]</scope>
    <source>
        <strain evidence="11">SZCCT0434</strain>
    </source>
</reference>
<dbReference type="Proteomes" id="UP001315278">
    <property type="component" value="Unassembled WGS sequence"/>
</dbReference>